<organism evidence="1 2">
    <name type="scientific">Pseudochrobactrum asaccharolyticum</name>
    <dbReference type="NCBI Taxonomy" id="354351"/>
    <lineage>
        <taxon>Bacteria</taxon>
        <taxon>Pseudomonadati</taxon>
        <taxon>Pseudomonadota</taxon>
        <taxon>Alphaproteobacteria</taxon>
        <taxon>Hyphomicrobiales</taxon>
        <taxon>Brucellaceae</taxon>
        <taxon>Pseudochrobactrum</taxon>
    </lineage>
</organism>
<sequence length="273" mass="29849">METTPNLKMPYILPSQAQKHVTHNEALRYLDALLHLSVTSRQYTSPPVNTQEGERYLVPAGAADSWQRQDGNIAAFMDGEWFFFTPLCGWTMYVADENVLLLYNGAQWQSLVNPQPMVGVNTEADSYNRFAVASDAVLLTHSGAGHQLKINKNQSDNTASLLFQSGWTGYAEMGLAGENNFSIKVADDAGQWRQALRIDRVNGNIAIGSVWPTAALHVDGALRLKNYEASALPDAVQSGAGAMAFVKAGQGIKPAFSDGVQWRWMQDSQPVGT</sequence>
<dbReference type="OrthoDB" id="564699at2"/>
<dbReference type="EMBL" id="QNRH01000001">
    <property type="protein sequence ID" value="RBO98661.1"/>
    <property type="molecule type" value="Genomic_DNA"/>
</dbReference>
<evidence type="ECO:0000313" key="1">
    <source>
        <dbReference type="EMBL" id="RBO98661.1"/>
    </source>
</evidence>
<dbReference type="RefSeq" id="WP_113942603.1">
    <property type="nucleotide sequence ID" value="NZ_JBHEEG010000003.1"/>
</dbReference>
<evidence type="ECO:0000313" key="2">
    <source>
        <dbReference type="Proteomes" id="UP000252893"/>
    </source>
</evidence>
<dbReference type="Proteomes" id="UP000252893">
    <property type="component" value="Unassembled WGS sequence"/>
</dbReference>
<comment type="caution">
    <text evidence="1">The sequence shown here is derived from an EMBL/GenBank/DDBJ whole genome shotgun (WGS) entry which is preliminary data.</text>
</comment>
<dbReference type="AlphaFoldDB" id="A0A366E8F8"/>
<dbReference type="InterPro" id="IPR021251">
    <property type="entry name" value="DUF2793"/>
</dbReference>
<accession>A0A366E8F8</accession>
<proteinExistence type="predicted"/>
<dbReference type="Pfam" id="PF10983">
    <property type="entry name" value="DUF2793"/>
    <property type="match status" value="1"/>
</dbReference>
<protein>
    <submittedName>
        <fullName evidence="1">Uncharacterized protein DUF2793</fullName>
    </submittedName>
</protein>
<keyword evidence="2" id="KW-1185">Reference proteome</keyword>
<gene>
    <name evidence="1" type="ORF">DFR47_101260</name>
</gene>
<name>A0A366E8F8_9HYPH</name>
<reference evidence="1 2" key="1">
    <citation type="submission" date="2018-06" db="EMBL/GenBank/DDBJ databases">
        <title>Genomic Encyclopedia of Type Strains, Phase IV (KMG-IV): sequencing the most valuable type-strain genomes for metagenomic binning, comparative biology and taxonomic classification.</title>
        <authorList>
            <person name="Goeker M."/>
        </authorList>
    </citation>
    <scope>NUCLEOTIDE SEQUENCE [LARGE SCALE GENOMIC DNA]</scope>
    <source>
        <strain evidence="1 2">DSM 25619</strain>
    </source>
</reference>